<dbReference type="EMBL" id="CP000358">
    <property type="protein sequence ID" value="ABF43969.1"/>
    <property type="molecule type" value="Genomic_DNA"/>
</dbReference>
<protein>
    <submittedName>
        <fullName evidence="1">Uncharacterized protein</fullName>
    </submittedName>
</protein>
<dbReference type="Proteomes" id="UP000002431">
    <property type="component" value="Plasmid pDGEO01"/>
</dbReference>
<reference evidence="1" key="1">
    <citation type="submission" date="2006-04" db="EMBL/GenBank/DDBJ databases">
        <title>Complete sequence of plasmid1 pDGEO01 of Deinococcus geothermalis DSM 11300.</title>
        <authorList>
            <consortium name="US DOE Joint Genome Institute"/>
            <person name="Copeland A."/>
            <person name="Lucas S."/>
            <person name="Lapidus A."/>
            <person name="Barry K."/>
            <person name="Detter J.C."/>
            <person name="Glavina del Rio T."/>
            <person name="Hammon N."/>
            <person name="Israni S."/>
            <person name="Dalin E."/>
            <person name="Tice H."/>
            <person name="Pitluck S."/>
            <person name="Brettin T."/>
            <person name="Bruce D."/>
            <person name="Han C."/>
            <person name="Tapia R."/>
            <person name="Saunders E."/>
            <person name="Gilna P."/>
            <person name="Schmutz J."/>
            <person name="Larimer F."/>
            <person name="Land M."/>
            <person name="Hauser L."/>
            <person name="Kyrpides N."/>
            <person name="Kim E."/>
            <person name="Daly M.J."/>
            <person name="Fredrickson J.K."/>
            <person name="Makarova K.S."/>
            <person name="Gaidamakova E.K."/>
            <person name="Zhai M."/>
            <person name="Richardson P."/>
        </authorList>
    </citation>
    <scope>NUCLEOTIDE SEQUENCE</scope>
    <source>
        <strain evidence="1">DSM 11300</strain>
        <plasmid evidence="1">pDGEO01</plasmid>
    </source>
</reference>
<keyword evidence="1" id="KW-0614">Plasmid</keyword>
<dbReference type="AlphaFoldDB" id="Q1J3G5"/>
<evidence type="ECO:0000313" key="2">
    <source>
        <dbReference type="Proteomes" id="UP000002431"/>
    </source>
</evidence>
<geneLocation type="plasmid" evidence="1 2">
    <name>pDGEO01</name>
</geneLocation>
<accession>Q1J3G5</accession>
<dbReference type="KEGG" id="dge:Dgeo_2535"/>
<evidence type="ECO:0000313" key="1">
    <source>
        <dbReference type="EMBL" id="ABF43969.1"/>
    </source>
</evidence>
<sequence>MFKEERPAKPTFGLRPGCFRLQHPSARLRREVIYPFVRRTHLVVPHVCNRDREQSSPIRSGWGRQDELEKTCPWLFTDKVFRSEGLKTHVRLCPLAWFGMIPQGNHHPRPRVARPEVSSTLRSPSFEEQFVHG</sequence>
<organism evidence="1 2">
    <name type="scientific">Deinococcus geothermalis (strain DSM 11300 / CIP 105573 / AG-3a)</name>
    <dbReference type="NCBI Taxonomy" id="319795"/>
    <lineage>
        <taxon>Bacteria</taxon>
        <taxon>Thermotogati</taxon>
        <taxon>Deinococcota</taxon>
        <taxon>Deinococci</taxon>
        <taxon>Deinococcales</taxon>
        <taxon>Deinococcaceae</taxon>
        <taxon>Deinococcus</taxon>
    </lineage>
</organism>
<proteinExistence type="predicted"/>
<name>Q1J3G5_DEIGD</name>
<dbReference type="HOGENOM" id="CLU_1903237_0_0_0"/>
<gene>
    <name evidence="1" type="ordered locus">Dgeo_2535</name>
</gene>
<keyword evidence="2" id="KW-1185">Reference proteome</keyword>